<evidence type="ECO:0008006" key="3">
    <source>
        <dbReference type="Google" id="ProtNLM"/>
    </source>
</evidence>
<dbReference type="Proteomes" id="UP000824633">
    <property type="component" value="Chromosome"/>
</dbReference>
<evidence type="ECO:0000313" key="1">
    <source>
        <dbReference type="EMBL" id="BCZ48246.1"/>
    </source>
</evidence>
<dbReference type="InterPro" id="IPR051159">
    <property type="entry name" value="Hexapeptide_acetyltransf"/>
</dbReference>
<keyword evidence="2" id="KW-1185">Reference proteome</keyword>
<organism evidence="1 2">
    <name type="scientific">Clostridium gelidum</name>
    <dbReference type="NCBI Taxonomy" id="704125"/>
    <lineage>
        <taxon>Bacteria</taxon>
        <taxon>Bacillati</taxon>
        <taxon>Bacillota</taxon>
        <taxon>Clostridia</taxon>
        <taxon>Eubacteriales</taxon>
        <taxon>Clostridiaceae</taxon>
        <taxon>Clostridium</taxon>
    </lineage>
</organism>
<dbReference type="Pfam" id="PF14602">
    <property type="entry name" value="Hexapep_2"/>
    <property type="match status" value="1"/>
</dbReference>
<dbReference type="Gene3D" id="2.160.10.10">
    <property type="entry name" value="Hexapeptide repeat proteins"/>
    <property type="match status" value="1"/>
</dbReference>
<dbReference type="RefSeq" id="WP_224034517.1">
    <property type="nucleotide sequence ID" value="NZ_AP024849.1"/>
</dbReference>
<dbReference type="SUPFAM" id="SSF51161">
    <property type="entry name" value="Trimeric LpxA-like enzymes"/>
    <property type="match status" value="1"/>
</dbReference>
<protein>
    <recommendedName>
        <fullName evidence="3">Acyltransferase</fullName>
    </recommendedName>
</protein>
<dbReference type="EMBL" id="AP024849">
    <property type="protein sequence ID" value="BCZ48246.1"/>
    <property type="molecule type" value="Genomic_DNA"/>
</dbReference>
<name>A0ABN6J1M7_9CLOT</name>
<dbReference type="Pfam" id="PF00132">
    <property type="entry name" value="Hexapep"/>
    <property type="match status" value="1"/>
</dbReference>
<dbReference type="PANTHER" id="PTHR23416">
    <property type="entry name" value="SIALIC ACID SYNTHASE-RELATED"/>
    <property type="match status" value="1"/>
</dbReference>
<sequence>MITKICKWMVSALRIGYFKIKYGKRLILQIDKNAKPIYFGKGIKLRIDKNSYIKIEPGVYLSDFTTLECYSGGSIELGISTFINTYSRLIALKSITLGGNCIIGTNVSIYDHDHEYRKDGFIKDQGFIINSVNIEKDVWIGTNAVVTQNTHIKEHVIIGANSIVTKNIPSRVVCAGSPAVIIKNI</sequence>
<dbReference type="PANTHER" id="PTHR23416:SF78">
    <property type="entry name" value="LIPOPOLYSACCHARIDE BIOSYNTHESIS O-ACETYL TRANSFERASE WBBJ-RELATED"/>
    <property type="match status" value="1"/>
</dbReference>
<dbReference type="InterPro" id="IPR001451">
    <property type="entry name" value="Hexapep"/>
</dbReference>
<dbReference type="InterPro" id="IPR011004">
    <property type="entry name" value="Trimer_LpxA-like_sf"/>
</dbReference>
<proteinExistence type="predicted"/>
<evidence type="ECO:0000313" key="2">
    <source>
        <dbReference type="Proteomes" id="UP000824633"/>
    </source>
</evidence>
<dbReference type="CDD" id="cd04647">
    <property type="entry name" value="LbH_MAT_like"/>
    <property type="match status" value="1"/>
</dbReference>
<reference evidence="2" key="1">
    <citation type="submission" date="2021-07" db="EMBL/GenBank/DDBJ databases">
        <title>Complete genome sequencing of a Clostridium isolate.</title>
        <authorList>
            <person name="Ueki A."/>
            <person name="Tonouchi A."/>
        </authorList>
    </citation>
    <scope>NUCLEOTIDE SEQUENCE [LARGE SCALE GENOMIC DNA]</scope>
    <source>
        <strain evidence="2">C5S11</strain>
    </source>
</reference>
<accession>A0ABN6J1M7</accession>
<gene>
    <name evidence="1" type="ORF">psyc5s11_43130</name>
</gene>